<dbReference type="Gene3D" id="3.30.800.10">
    <property type="entry name" value="Phosphatidylinositol Phosphate Kinase II Beta"/>
    <property type="match status" value="1"/>
</dbReference>
<keyword evidence="1" id="KW-0418">Kinase</keyword>
<organism evidence="5 6">
    <name type="scientific">Heterostelium pallidum (strain ATCC 26659 / Pp 5 / PN500)</name>
    <name type="common">Cellular slime mold</name>
    <name type="synonym">Polysphondylium pallidum</name>
    <dbReference type="NCBI Taxonomy" id="670386"/>
    <lineage>
        <taxon>Eukaryota</taxon>
        <taxon>Amoebozoa</taxon>
        <taxon>Evosea</taxon>
        <taxon>Eumycetozoa</taxon>
        <taxon>Dictyostelia</taxon>
        <taxon>Acytosteliales</taxon>
        <taxon>Acytosteliaceae</taxon>
        <taxon>Heterostelium</taxon>
    </lineage>
</organism>
<proteinExistence type="predicted"/>
<keyword evidence="1" id="KW-0808">Transferase</keyword>
<accession>D3BLZ2</accession>
<feature type="compositionally biased region" description="Low complexity" evidence="2">
    <location>
        <begin position="117"/>
        <end position="143"/>
    </location>
</feature>
<feature type="compositionally biased region" description="Low complexity" evidence="2">
    <location>
        <begin position="166"/>
        <end position="175"/>
    </location>
</feature>
<dbReference type="PANTHER" id="PTHR23086:SF8">
    <property type="entry name" value="PHOSPHATIDYLINOSITOL 5-PHOSPHATE 4-KINASE, ISOFORM A"/>
    <property type="match status" value="1"/>
</dbReference>
<dbReference type="PANTHER" id="PTHR23086">
    <property type="entry name" value="PHOSPHATIDYLINOSITOL-4-PHOSPHATE 5-KINASE"/>
    <property type="match status" value="1"/>
</dbReference>
<feature type="compositionally biased region" description="Low complexity" evidence="2">
    <location>
        <begin position="191"/>
        <end position="208"/>
    </location>
</feature>
<feature type="compositionally biased region" description="Low complexity" evidence="2">
    <location>
        <begin position="32"/>
        <end position="50"/>
    </location>
</feature>
<feature type="domain" description="PH" evidence="3">
    <location>
        <begin position="244"/>
        <end position="344"/>
    </location>
</feature>
<dbReference type="GO" id="GO:0005886">
    <property type="term" value="C:plasma membrane"/>
    <property type="evidence" value="ECO:0007669"/>
    <property type="project" value="TreeGrafter"/>
</dbReference>
<evidence type="ECO:0000259" key="3">
    <source>
        <dbReference type="PROSITE" id="PS50003"/>
    </source>
</evidence>
<keyword evidence="6" id="KW-1185">Reference proteome</keyword>
<dbReference type="InterPro" id="IPR023610">
    <property type="entry name" value="PInositol-4/5-P-5/4-kinase"/>
</dbReference>
<feature type="compositionally biased region" description="Polar residues" evidence="2">
    <location>
        <begin position="59"/>
        <end position="79"/>
    </location>
</feature>
<evidence type="ECO:0000313" key="5">
    <source>
        <dbReference type="EMBL" id="EFA77593.1"/>
    </source>
</evidence>
<dbReference type="FunCoup" id="D3BLZ2">
    <property type="interactions" value="421"/>
</dbReference>
<dbReference type="GO" id="GO:0016308">
    <property type="term" value="F:1-phosphatidylinositol-4-phosphate 5-kinase activity"/>
    <property type="evidence" value="ECO:0007669"/>
    <property type="project" value="TreeGrafter"/>
</dbReference>
<dbReference type="SUPFAM" id="SSF50729">
    <property type="entry name" value="PH domain-like"/>
    <property type="match status" value="1"/>
</dbReference>
<dbReference type="InterPro" id="IPR027483">
    <property type="entry name" value="PInositol-4-P-4/5-kinase_C_sf"/>
</dbReference>
<sequence length="714" mass="81084">MDVQLSEDNNTINLTSNNNNNSNEEKIEKSLDSLQLNEQQEQQQNSNSNKINKENKSSGNLNGQVWRSSKPQNVSLDQLQQSCSGTNSQQNSNGNVDSNKDNNTSPLISLTPRDKNINNSPSPATISINSNSNNTEDSNNIKDNSNKDNSNKDNSNKDNSSKDNESNSNSNSNSNNGSFWWLSKFKIGSLTNNNNNNNNTPPANTSTKNEQDSITLAKEKEKEKEKEKDEDDGEILYHTTPSSKIIKEGYLNKQGHLRKNWLQRYFILTDISLEYYKEKGQPLLNQIPLTECAISLADTETKKSFCFKISHATRKSFYLYSCVSGSDIERDSYEWIGAIQEVIDNLAATAAAVATPKEVQIVTEDHPSYELVHAISNALLFSLGKTSAAHISSLVDDDFSAYEQQTYTTSSSSSSNSSGGNSKSAGQSLSYKFVDYAPKVFRKIRELSNVNPADYMISLTRDTLTEIPTPGRSNSLFYFTSDKKYLIKTITTSEYDHLRSILQNYYEHLSQYKDSLLVKYFGLHHISPSKMKNTYFVVMENIFENRHIDETYDLKGSTLNRKAETGKSVLMDLDFCTRIFISDEMKILFFKQIEIDCSFLEKVFSMDYSLLLGISYLHGKKVDTDVENERLSIFKRENGGMISRTPDGEHYDRVYYIAIIDMLTTYNIKKQIEHTYKATLYDTKDSMSAVDPTTYNKRFKQYLTRITGWTKLQT</sequence>
<dbReference type="STRING" id="670386.D3BLZ2"/>
<keyword evidence="1" id="KW-0067">ATP-binding</keyword>
<feature type="region of interest" description="Disordered" evidence="2">
    <location>
        <begin position="191"/>
        <end position="213"/>
    </location>
</feature>
<dbReference type="InParanoid" id="D3BLZ2"/>
<dbReference type="Pfam" id="PF00169">
    <property type="entry name" value="PH"/>
    <property type="match status" value="1"/>
</dbReference>
<dbReference type="InterPro" id="IPR027484">
    <property type="entry name" value="PInositol-4-P-5-kinase_N"/>
</dbReference>
<dbReference type="Gene3D" id="3.30.810.10">
    <property type="entry name" value="2-Layer Sandwich"/>
    <property type="match status" value="1"/>
</dbReference>
<dbReference type="GeneID" id="31367666"/>
<dbReference type="GO" id="GO:0005524">
    <property type="term" value="F:ATP binding"/>
    <property type="evidence" value="ECO:0007669"/>
    <property type="project" value="UniProtKB-UniRule"/>
</dbReference>
<feature type="compositionally biased region" description="Basic and acidic residues" evidence="2">
    <location>
        <begin position="144"/>
        <end position="165"/>
    </location>
</feature>
<dbReference type="SUPFAM" id="SSF56104">
    <property type="entry name" value="SAICAR synthase-like"/>
    <property type="match status" value="1"/>
</dbReference>
<dbReference type="EMBL" id="ADBJ01000042">
    <property type="protein sequence ID" value="EFA77593.1"/>
    <property type="molecule type" value="Genomic_DNA"/>
</dbReference>
<name>D3BLZ2_HETP5</name>
<evidence type="ECO:0000313" key="6">
    <source>
        <dbReference type="Proteomes" id="UP000001396"/>
    </source>
</evidence>
<dbReference type="Gene3D" id="2.30.29.30">
    <property type="entry name" value="Pleckstrin-homology domain (PH domain)/Phosphotyrosine-binding domain (PTB)"/>
    <property type="match status" value="1"/>
</dbReference>
<dbReference type="PROSITE" id="PS51455">
    <property type="entry name" value="PIPK"/>
    <property type="match status" value="1"/>
</dbReference>
<feature type="region of interest" description="Disordered" evidence="2">
    <location>
        <begin position="1"/>
        <end position="175"/>
    </location>
</feature>
<feature type="compositionally biased region" description="Low complexity" evidence="2">
    <location>
        <begin position="9"/>
        <end position="22"/>
    </location>
</feature>
<evidence type="ECO:0000256" key="2">
    <source>
        <dbReference type="SAM" id="MobiDB-lite"/>
    </source>
</evidence>
<dbReference type="PROSITE" id="PS50003">
    <property type="entry name" value="PH_DOMAIN"/>
    <property type="match status" value="1"/>
</dbReference>
<feature type="domain" description="PIPK" evidence="4">
    <location>
        <begin position="371"/>
        <end position="707"/>
    </location>
</feature>
<dbReference type="InterPro" id="IPR002498">
    <property type="entry name" value="PInositol-4-P-4/5-kinase_core"/>
</dbReference>
<evidence type="ECO:0000256" key="1">
    <source>
        <dbReference type="PROSITE-ProRule" id="PRU00781"/>
    </source>
</evidence>
<dbReference type="Proteomes" id="UP000001396">
    <property type="component" value="Unassembled WGS sequence"/>
</dbReference>
<dbReference type="Pfam" id="PF01504">
    <property type="entry name" value="PIP5K"/>
    <property type="match status" value="1"/>
</dbReference>
<gene>
    <name evidence="5" type="ORF">PPL_12199</name>
</gene>
<dbReference type="SMART" id="SM00330">
    <property type="entry name" value="PIPKc"/>
    <property type="match status" value="1"/>
</dbReference>
<evidence type="ECO:0000259" key="4">
    <source>
        <dbReference type="PROSITE" id="PS51455"/>
    </source>
</evidence>
<keyword evidence="1" id="KW-0547">Nucleotide-binding</keyword>
<comment type="caution">
    <text evidence="5">The sequence shown here is derived from an EMBL/GenBank/DDBJ whole genome shotgun (WGS) entry which is preliminary data.</text>
</comment>
<dbReference type="RefSeq" id="XP_020429721.1">
    <property type="nucleotide sequence ID" value="XM_020582940.1"/>
</dbReference>
<dbReference type="InterPro" id="IPR011993">
    <property type="entry name" value="PH-like_dom_sf"/>
</dbReference>
<dbReference type="SMART" id="SM00233">
    <property type="entry name" value="PH"/>
    <property type="match status" value="1"/>
</dbReference>
<reference evidence="5 6" key="1">
    <citation type="journal article" date="2011" name="Genome Res.">
        <title>Phylogeny-wide analysis of social amoeba genomes highlights ancient origins for complex intercellular communication.</title>
        <authorList>
            <person name="Heidel A.J."/>
            <person name="Lawal H.M."/>
            <person name="Felder M."/>
            <person name="Schilde C."/>
            <person name="Helps N.R."/>
            <person name="Tunggal B."/>
            <person name="Rivero F."/>
            <person name="John U."/>
            <person name="Schleicher M."/>
            <person name="Eichinger L."/>
            <person name="Platzer M."/>
            <person name="Noegel A.A."/>
            <person name="Schaap P."/>
            <person name="Gloeckner G."/>
        </authorList>
    </citation>
    <scope>NUCLEOTIDE SEQUENCE [LARGE SCALE GENOMIC DNA]</scope>
    <source>
        <strain evidence="6">ATCC 26659 / Pp 5 / PN500</strain>
    </source>
</reference>
<dbReference type="InterPro" id="IPR001849">
    <property type="entry name" value="PH_domain"/>
</dbReference>
<feature type="compositionally biased region" description="Low complexity" evidence="2">
    <location>
        <begin position="80"/>
        <end position="95"/>
    </location>
</feature>
<protein>
    <submittedName>
        <fullName evidence="5">Pleckstrin domain-containing protein</fullName>
    </submittedName>
</protein>
<dbReference type="CDD" id="cd00139">
    <property type="entry name" value="PIPKc"/>
    <property type="match status" value="1"/>
</dbReference>
<dbReference type="GO" id="GO:0046854">
    <property type="term" value="P:phosphatidylinositol phosphate biosynthetic process"/>
    <property type="evidence" value="ECO:0007669"/>
    <property type="project" value="TreeGrafter"/>
</dbReference>
<dbReference type="AlphaFoldDB" id="D3BLZ2"/>